<dbReference type="AlphaFoldDB" id="A0A916XHQ3"/>
<reference evidence="1" key="1">
    <citation type="journal article" date="2014" name="Int. J. Syst. Evol. Microbiol.">
        <title>Complete genome sequence of Corynebacterium casei LMG S-19264T (=DSM 44701T), isolated from a smear-ripened cheese.</title>
        <authorList>
            <consortium name="US DOE Joint Genome Institute (JGI-PGF)"/>
            <person name="Walter F."/>
            <person name="Albersmeier A."/>
            <person name="Kalinowski J."/>
            <person name="Ruckert C."/>
        </authorList>
    </citation>
    <scope>NUCLEOTIDE SEQUENCE</scope>
    <source>
        <strain evidence="1">CGMCC 1.10998</strain>
    </source>
</reference>
<accession>A0A916XHQ3</accession>
<evidence type="ECO:0000313" key="1">
    <source>
        <dbReference type="EMBL" id="GGC74300.1"/>
    </source>
</evidence>
<protein>
    <submittedName>
        <fullName evidence="1">Uncharacterized protein</fullName>
    </submittedName>
</protein>
<dbReference type="RefSeq" id="WP_188566090.1">
    <property type="nucleotide sequence ID" value="NZ_BMED01000002.1"/>
</dbReference>
<organism evidence="1 2">
    <name type="scientific">Undibacterium terreum</name>
    <dbReference type="NCBI Taxonomy" id="1224302"/>
    <lineage>
        <taxon>Bacteria</taxon>
        <taxon>Pseudomonadati</taxon>
        <taxon>Pseudomonadota</taxon>
        <taxon>Betaproteobacteria</taxon>
        <taxon>Burkholderiales</taxon>
        <taxon>Oxalobacteraceae</taxon>
        <taxon>Undibacterium</taxon>
    </lineage>
</organism>
<proteinExistence type="predicted"/>
<dbReference type="Proteomes" id="UP000637423">
    <property type="component" value="Unassembled WGS sequence"/>
</dbReference>
<sequence>MVISPNQMTACFERNLAKLAMALLLGYDIGSETRELQPQNAINEDCNSAWDLAPAF</sequence>
<dbReference type="EMBL" id="BMED01000002">
    <property type="protein sequence ID" value="GGC74300.1"/>
    <property type="molecule type" value="Genomic_DNA"/>
</dbReference>
<keyword evidence="2" id="KW-1185">Reference proteome</keyword>
<reference evidence="1" key="2">
    <citation type="submission" date="2020-09" db="EMBL/GenBank/DDBJ databases">
        <authorList>
            <person name="Sun Q."/>
            <person name="Zhou Y."/>
        </authorList>
    </citation>
    <scope>NUCLEOTIDE SEQUENCE</scope>
    <source>
        <strain evidence="1">CGMCC 1.10998</strain>
    </source>
</reference>
<comment type="caution">
    <text evidence="1">The sequence shown here is derived from an EMBL/GenBank/DDBJ whole genome shotgun (WGS) entry which is preliminary data.</text>
</comment>
<gene>
    <name evidence="1" type="ORF">GCM10011396_21860</name>
</gene>
<name>A0A916XHQ3_9BURK</name>
<evidence type="ECO:0000313" key="2">
    <source>
        <dbReference type="Proteomes" id="UP000637423"/>
    </source>
</evidence>